<organism evidence="1 2">
    <name type="scientific">Nephila pilipes</name>
    <name type="common">Giant wood spider</name>
    <name type="synonym">Nephila maculata</name>
    <dbReference type="NCBI Taxonomy" id="299642"/>
    <lineage>
        <taxon>Eukaryota</taxon>
        <taxon>Metazoa</taxon>
        <taxon>Ecdysozoa</taxon>
        <taxon>Arthropoda</taxon>
        <taxon>Chelicerata</taxon>
        <taxon>Arachnida</taxon>
        <taxon>Araneae</taxon>
        <taxon>Araneomorphae</taxon>
        <taxon>Entelegynae</taxon>
        <taxon>Araneoidea</taxon>
        <taxon>Nephilidae</taxon>
        <taxon>Nephila</taxon>
    </lineage>
</organism>
<reference evidence="1" key="1">
    <citation type="submission" date="2020-08" db="EMBL/GenBank/DDBJ databases">
        <title>Multicomponent nature underlies the extraordinary mechanical properties of spider dragline silk.</title>
        <authorList>
            <person name="Kono N."/>
            <person name="Nakamura H."/>
            <person name="Mori M."/>
            <person name="Yoshida Y."/>
            <person name="Ohtoshi R."/>
            <person name="Malay A.D."/>
            <person name="Moran D.A.P."/>
            <person name="Tomita M."/>
            <person name="Numata K."/>
            <person name="Arakawa K."/>
        </authorList>
    </citation>
    <scope>NUCLEOTIDE SEQUENCE</scope>
</reference>
<dbReference type="AlphaFoldDB" id="A0A8X6NKL4"/>
<protein>
    <submittedName>
        <fullName evidence="1">Uncharacterized protein</fullName>
    </submittedName>
</protein>
<evidence type="ECO:0000313" key="1">
    <source>
        <dbReference type="EMBL" id="GFT18341.1"/>
    </source>
</evidence>
<name>A0A8X6NKL4_NEPPI</name>
<dbReference type="OrthoDB" id="10445437at2759"/>
<dbReference type="Proteomes" id="UP000887013">
    <property type="component" value="Unassembled WGS sequence"/>
</dbReference>
<evidence type="ECO:0000313" key="2">
    <source>
        <dbReference type="Proteomes" id="UP000887013"/>
    </source>
</evidence>
<dbReference type="EMBL" id="BMAW01058845">
    <property type="protein sequence ID" value="GFT18341.1"/>
    <property type="molecule type" value="Genomic_DNA"/>
</dbReference>
<accession>A0A8X6NKL4</accession>
<proteinExistence type="predicted"/>
<gene>
    <name evidence="1" type="ORF">NPIL_340361</name>
</gene>
<sequence>MNVPTQIKTREKYIKCQEFYSEVIQLSRSDGCSPCIMRGNQLPSNALDKHPAGFFFLIMDAVDSPLTREEGDWILAGQVTGGWSKYRPSGNTRADETAE</sequence>
<keyword evidence="2" id="KW-1185">Reference proteome</keyword>
<comment type="caution">
    <text evidence="1">The sequence shown here is derived from an EMBL/GenBank/DDBJ whole genome shotgun (WGS) entry which is preliminary data.</text>
</comment>